<feature type="transmembrane region" description="Helical" evidence="7">
    <location>
        <begin position="281"/>
        <end position="300"/>
    </location>
</feature>
<dbReference type="CDD" id="cd17324">
    <property type="entry name" value="MFS_NepI_like"/>
    <property type="match status" value="1"/>
</dbReference>
<evidence type="ECO:0000256" key="6">
    <source>
        <dbReference type="ARBA" id="ARBA00023136"/>
    </source>
</evidence>
<dbReference type="AlphaFoldDB" id="A0A848CV59"/>
<feature type="transmembrane region" description="Helical" evidence="7">
    <location>
        <begin position="221"/>
        <end position="244"/>
    </location>
</feature>
<dbReference type="InterPro" id="IPR001958">
    <property type="entry name" value="Tet-R_TetA/multi-R_MdtG-like"/>
</dbReference>
<keyword evidence="4 7" id="KW-0812">Transmembrane</keyword>
<evidence type="ECO:0000256" key="5">
    <source>
        <dbReference type="ARBA" id="ARBA00022989"/>
    </source>
</evidence>
<dbReference type="InterPro" id="IPR050189">
    <property type="entry name" value="MFS_Efflux_Transporters"/>
</dbReference>
<feature type="transmembrane region" description="Helical" evidence="7">
    <location>
        <begin position="129"/>
        <end position="154"/>
    </location>
</feature>
<evidence type="ECO:0000256" key="3">
    <source>
        <dbReference type="ARBA" id="ARBA00022475"/>
    </source>
</evidence>
<comment type="caution">
    <text evidence="9">The sequence shown here is derived from an EMBL/GenBank/DDBJ whole genome shotgun (WGS) entry which is preliminary data.</text>
</comment>
<comment type="subcellular location">
    <subcellularLocation>
        <location evidence="1">Cell membrane</location>
        <topology evidence="1">Multi-pass membrane protein</topology>
    </subcellularLocation>
</comment>
<keyword evidence="5 7" id="KW-1133">Transmembrane helix</keyword>
<evidence type="ECO:0000313" key="10">
    <source>
        <dbReference type="Proteomes" id="UP000561326"/>
    </source>
</evidence>
<name>A0A848CV59_ANEAE</name>
<evidence type="ECO:0000256" key="4">
    <source>
        <dbReference type="ARBA" id="ARBA00022692"/>
    </source>
</evidence>
<dbReference type="InterPro" id="IPR036259">
    <property type="entry name" value="MFS_trans_sf"/>
</dbReference>
<feature type="transmembrane region" description="Helical" evidence="7">
    <location>
        <begin position="250"/>
        <end position="269"/>
    </location>
</feature>
<keyword evidence="3" id="KW-1003">Cell membrane</keyword>
<dbReference type="PANTHER" id="PTHR43124">
    <property type="entry name" value="PURINE EFFLUX PUMP PBUE"/>
    <property type="match status" value="1"/>
</dbReference>
<evidence type="ECO:0000256" key="2">
    <source>
        <dbReference type="ARBA" id="ARBA00022448"/>
    </source>
</evidence>
<keyword evidence="6 7" id="KW-0472">Membrane</keyword>
<evidence type="ECO:0000259" key="8">
    <source>
        <dbReference type="PROSITE" id="PS50850"/>
    </source>
</evidence>
<feature type="transmembrane region" description="Helical" evidence="7">
    <location>
        <begin position="40"/>
        <end position="59"/>
    </location>
</feature>
<protein>
    <submittedName>
        <fullName evidence="9">MFS transporter</fullName>
    </submittedName>
</protein>
<dbReference type="PRINTS" id="PR01035">
    <property type="entry name" value="TCRTETA"/>
</dbReference>
<sequence length="417" mass="44209">MMSKWLLLLFFTMFIIGTDSFLIAPLLPTLQAEFDVATDISGWMVGAYAFGYAVFAVIAGPLSDGWDRKKVLVYGMLGFAVTTALCGLATGFWSMFAFRFLAGVSAAFCGPQVWAIAGQLSQPKHVVRSMGVVTAGLGVSQVLGVPIGSALAAISWPVPFFVIGGAALFLAVLQVVSLPGMPPTALTGGARDESVRTARRSALRITMGYYRTVLRDSRSRWAFSGYFAFQLGNYAGMAFMGTWLTERFGFGVTEVGYAVLFAGIGNLIGSMSSSEMVKCFGSGRLLITVLVMMAFLYGGIAFSPQAWIAEAAYGLIFMLAGLMIPLMIGRLTGLHEGMRGTLSSLTSAVMYASTTVGSWIAGVLYVRLDGYAAVGAFVALSYITAMGIFVVSGVMAGGASSNVLSRKVSKASLKEFR</sequence>
<dbReference type="InterPro" id="IPR011701">
    <property type="entry name" value="MFS"/>
</dbReference>
<feature type="transmembrane region" description="Helical" evidence="7">
    <location>
        <begin position="96"/>
        <end position="117"/>
    </location>
</feature>
<gene>
    <name evidence="9" type="ORF">HF838_25235</name>
</gene>
<dbReference type="EMBL" id="JABAGO010000094">
    <property type="protein sequence ID" value="NMF01495.1"/>
    <property type="molecule type" value="Genomic_DNA"/>
</dbReference>
<dbReference type="Gene3D" id="1.20.1250.20">
    <property type="entry name" value="MFS general substrate transporter like domains"/>
    <property type="match status" value="1"/>
</dbReference>
<reference evidence="9 10" key="1">
    <citation type="submission" date="2020-04" db="EMBL/GenBank/DDBJ databases">
        <authorList>
            <person name="Hitch T.C.A."/>
            <person name="Wylensek D."/>
            <person name="Clavel T."/>
        </authorList>
    </citation>
    <scope>NUCLEOTIDE SEQUENCE [LARGE SCALE GENOMIC DNA]</scope>
    <source>
        <strain evidence="9 10">WB01_D5_05</strain>
    </source>
</reference>
<feature type="transmembrane region" description="Helical" evidence="7">
    <location>
        <begin position="71"/>
        <end position="90"/>
    </location>
</feature>
<dbReference type="GO" id="GO:0022857">
    <property type="term" value="F:transmembrane transporter activity"/>
    <property type="evidence" value="ECO:0007669"/>
    <property type="project" value="InterPro"/>
</dbReference>
<dbReference type="SUPFAM" id="SSF103473">
    <property type="entry name" value="MFS general substrate transporter"/>
    <property type="match status" value="1"/>
</dbReference>
<feature type="domain" description="Major facilitator superfamily (MFS) profile" evidence="8">
    <location>
        <begin position="5"/>
        <end position="399"/>
    </location>
</feature>
<dbReference type="PROSITE" id="PS50850">
    <property type="entry name" value="MFS"/>
    <property type="match status" value="1"/>
</dbReference>
<dbReference type="InterPro" id="IPR020846">
    <property type="entry name" value="MFS_dom"/>
</dbReference>
<dbReference type="Pfam" id="PF07690">
    <property type="entry name" value="MFS_1"/>
    <property type="match status" value="1"/>
</dbReference>
<dbReference type="GO" id="GO:0005886">
    <property type="term" value="C:plasma membrane"/>
    <property type="evidence" value="ECO:0007669"/>
    <property type="project" value="UniProtKB-SubCell"/>
</dbReference>
<evidence type="ECO:0000256" key="1">
    <source>
        <dbReference type="ARBA" id="ARBA00004651"/>
    </source>
</evidence>
<keyword evidence="2" id="KW-0813">Transport</keyword>
<proteinExistence type="predicted"/>
<evidence type="ECO:0000256" key="7">
    <source>
        <dbReference type="SAM" id="Phobius"/>
    </source>
</evidence>
<dbReference type="Proteomes" id="UP000561326">
    <property type="component" value="Unassembled WGS sequence"/>
</dbReference>
<feature type="transmembrane region" description="Helical" evidence="7">
    <location>
        <begin position="160"/>
        <end position="181"/>
    </location>
</feature>
<feature type="transmembrane region" description="Helical" evidence="7">
    <location>
        <begin position="372"/>
        <end position="397"/>
    </location>
</feature>
<organism evidence="9 10">
    <name type="scientific">Aneurinibacillus aneurinilyticus</name>
    <name type="common">Bacillus aneurinolyticus</name>
    <dbReference type="NCBI Taxonomy" id="1391"/>
    <lineage>
        <taxon>Bacteria</taxon>
        <taxon>Bacillati</taxon>
        <taxon>Bacillota</taxon>
        <taxon>Bacilli</taxon>
        <taxon>Bacillales</taxon>
        <taxon>Paenibacillaceae</taxon>
        <taxon>Aneurinibacillus group</taxon>
        <taxon>Aneurinibacillus</taxon>
    </lineage>
</organism>
<feature type="transmembrane region" description="Helical" evidence="7">
    <location>
        <begin position="306"/>
        <end position="328"/>
    </location>
</feature>
<evidence type="ECO:0000313" key="9">
    <source>
        <dbReference type="EMBL" id="NMF01495.1"/>
    </source>
</evidence>
<feature type="transmembrane region" description="Helical" evidence="7">
    <location>
        <begin position="348"/>
        <end position="366"/>
    </location>
</feature>
<accession>A0A848CV59</accession>
<dbReference type="PANTHER" id="PTHR43124:SF3">
    <property type="entry name" value="CHLORAMPHENICOL EFFLUX PUMP RV0191"/>
    <property type="match status" value="1"/>
</dbReference>